<dbReference type="AlphaFoldDB" id="A0A5B8R1W9"/>
<gene>
    <name evidence="2" type="ORF">D0436_21815</name>
</gene>
<name>A0A5B8R1W9_9GAMM</name>
<proteinExistence type="predicted"/>
<reference evidence="2" key="1">
    <citation type="journal article" date="2019" name="Ecotoxicol. Environ. Saf.">
        <title>Microbial characterization of heavy metal resistant bacterial strains isolated from an electroplating wastewater treatment plant.</title>
        <authorList>
            <person name="Cai X."/>
            <person name="Zheng X."/>
            <person name="Zhang D."/>
            <person name="Iqbal W."/>
            <person name="Liu C."/>
            <person name="Yang B."/>
            <person name="Zhao X."/>
            <person name="Lu X."/>
            <person name="Mao Y."/>
        </authorList>
    </citation>
    <scope>NUCLEOTIDE SEQUENCE [LARGE SCALE GENOMIC DNA]</scope>
    <source>
        <strain evidence="2">Ni1-3</strain>
    </source>
</reference>
<feature type="domain" description="Bacteriophage T5 Orf172 DNA-binding" evidence="1">
    <location>
        <begin position="185"/>
        <end position="273"/>
    </location>
</feature>
<organism evidence="2">
    <name type="scientific">Shewanella decolorationis</name>
    <dbReference type="NCBI Taxonomy" id="256839"/>
    <lineage>
        <taxon>Bacteria</taxon>
        <taxon>Pseudomonadati</taxon>
        <taxon>Pseudomonadota</taxon>
        <taxon>Gammaproteobacteria</taxon>
        <taxon>Alteromonadales</taxon>
        <taxon>Shewanellaceae</taxon>
        <taxon>Shewanella</taxon>
    </lineage>
</organism>
<dbReference type="RefSeq" id="WP_011711506.1">
    <property type="nucleotide sequence ID" value="NZ_CP076856.1"/>
</dbReference>
<dbReference type="Pfam" id="PF10544">
    <property type="entry name" value="T5orf172"/>
    <property type="match status" value="1"/>
</dbReference>
<evidence type="ECO:0000259" key="1">
    <source>
        <dbReference type="Pfam" id="PF10544"/>
    </source>
</evidence>
<protein>
    <submittedName>
        <fullName evidence="2">GIY-YIG nuclease family protein</fullName>
    </submittedName>
</protein>
<accession>A0A5B8R1W9</accession>
<sequence length="382" mass="43747">MPSNAFLTIGKAADGELISIDAVKSGKTDLSCPFCAVPLIAAKGLVNIHHFRHDGETCHESLQQLPQIPGWDHFHLCVPDFLVNVLQNYAEAHPGEVFWYEPKHVRDLLKHNLIETDSYTGKYRLTDAALIITGQLSLSKFSNWFRRQLTARIHRKSQLVANNELHRAHFEIEAWRQQQLMVATTYLFELTLDNGEVIYKVGRTRREVDVRLAEVESEMKAHFNQGICAKVLRLIPNGGYLEQYVLYRYRLSKREIGKHQEYLSLDASALKQLKAAFTRAANDLAPFDKDERFIASGRWRYEPKRLDAVRKGIKQTVESGSSFGRPKGTTKVGSEEWRKQYQYVIDLLEAGNLSQEKIARMTFNSTSTVKRVKQVISKETPE</sequence>
<dbReference type="InterPro" id="IPR018306">
    <property type="entry name" value="Phage_T5_Orf172_DNA-bd"/>
</dbReference>
<dbReference type="EMBL" id="CP031775">
    <property type="protein sequence ID" value="QDZ92880.1"/>
    <property type="molecule type" value="Genomic_DNA"/>
</dbReference>
<evidence type="ECO:0000313" key="2">
    <source>
        <dbReference type="EMBL" id="QDZ92880.1"/>
    </source>
</evidence>